<comment type="caution">
    <text evidence="2">The sequence shown here is derived from an EMBL/GenBank/DDBJ whole genome shotgun (WGS) entry which is preliminary data.</text>
</comment>
<dbReference type="Pfam" id="PF03670">
    <property type="entry name" value="UPF0184"/>
    <property type="match status" value="1"/>
</dbReference>
<evidence type="ECO:0000256" key="1">
    <source>
        <dbReference type="SAM" id="MobiDB-lite"/>
    </source>
</evidence>
<dbReference type="AlphaFoldDB" id="A0AAN9VXV7"/>
<dbReference type="InterPro" id="IPR005374">
    <property type="entry name" value="BBLN_eukaryota"/>
</dbReference>
<keyword evidence="3" id="KW-1185">Reference proteome</keyword>
<dbReference type="Proteomes" id="UP001378592">
    <property type="component" value="Unassembled WGS sequence"/>
</dbReference>
<feature type="region of interest" description="Disordered" evidence="1">
    <location>
        <begin position="1"/>
        <end position="38"/>
    </location>
</feature>
<reference evidence="2 3" key="1">
    <citation type="submission" date="2024-03" db="EMBL/GenBank/DDBJ databases">
        <title>The genome assembly and annotation of the cricket Gryllus longicercus Weissman &amp; Gray.</title>
        <authorList>
            <person name="Szrajer S."/>
            <person name="Gray D."/>
            <person name="Ylla G."/>
        </authorList>
    </citation>
    <scope>NUCLEOTIDE SEQUENCE [LARGE SCALE GENOMIC DNA]</scope>
    <source>
        <strain evidence="2">DAG 2021-001</strain>
        <tissue evidence="2">Whole body minus gut</tissue>
    </source>
</reference>
<protein>
    <submittedName>
        <fullName evidence="2">Uncharacterized protein</fullName>
    </submittedName>
</protein>
<gene>
    <name evidence="2" type="ORF">R5R35_007009</name>
</gene>
<feature type="compositionally biased region" description="Acidic residues" evidence="1">
    <location>
        <begin position="23"/>
        <end position="38"/>
    </location>
</feature>
<feature type="compositionally biased region" description="Acidic residues" evidence="1">
    <location>
        <begin position="1"/>
        <end position="11"/>
    </location>
</feature>
<dbReference type="PANTHER" id="PTHR34344:SF1">
    <property type="entry name" value="BUBLIN COILED-COIL PROTEIN"/>
    <property type="match status" value="1"/>
</dbReference>
<organism evidence="2 3">
    <name type="scientific">Gryllus longicercus</name>
    <dbReference type="NCBI Taxonomy" id="2509291"/>
    <lineage>
        <taxon>Eukaryota</taxon>
        <taxon>Metazoa</taxon>
        <taxon>Ecdysozoa</taxon>
        <taxon>Arthropoda</taxon>
        <taxon>Hexapoda</taxon>
        <taxon>Insecta</taxon>
        <taxon>Pterygota</taxon>
        <taxon>Neoptera</taxon>
        <taxon>Polyneoptera</taxon>
        <taxon>Orthoptera</taxon>
        <taxon>Ensifera</taxon>
        <taxon>Gryllidea</taxon>
        <taxon>Grylloidea</taxon>
        <taxon>Gryllidae</taxon>
        <taxon>Gryllinae</taxon>
        <taxon>Gryllus</taxon>
    </lineage>
</organism>
<sequence length="90" mass="10504">MRVMADDDMIEETNQPQDIHDSPEDDFDEESDDSEEDFESLNLQLDQLNSALDELEQKNDDIHAQLILLLQSNREARQQIQDSLKDQEIT</sequence>
<dbReference type="PANTHER" id="PTHR34344">
    <property type="entry name" value="UPF0184 PROTEIN C9ORF16"/>
    <property type="match status" value="1"/>
</dbReference>
<evidence type="ECO:0000313" key="2">
    <source>
        <dbReference type="EMBL" id="KAK7872393.1"/>
    </source>
</evidence>
<accession>A0AAN9VXV7</accession>
<proteinExistence type="predicted"/>
<evidence type="ECO:0000313" key="3">
    <source>
        <dbReference type="Proteomes" id="UP001378592"/>
    </source>
</evidence>
<name>A0AAN9VXV7_9ORTH</name>
<dbReference type="EMBL" id="JAZDUA010000025">
    <property type="protein sequence ID" value="KAK7872393.1"/>
    <property type="molecule type" value="Genomic_DNA"/>
</dbReference>